<dbReference type="PANTHER" id="PTHR23159:SF31">
    <property type="entry name" value="CENTROSOME-ASSOCIATED PROTEIN CEP250 ISOFORM X1"/>
    <property type="match status" value="1"/>
</dbReference>
<feature type="region of interest" description="Disordered" evidence="2">
    <location>
        <begin position="1422"/>
        <end position="1463"/>
    </location>
</feature>
<dbReference type="PANTHER" id="PTHR23159">
    <property type="entry name" value="CENTROSOMAL PROTEIN 2"/>
    <property type="match status" value="1"/>
</dbReference>
<dbReference type="WBParaSite" id="TTAC_0000881201-mRNA-1">
    <property type="protein sequence ID" value="TTAC_0000881201-mRNA-1"/>
    <property type="gene ID" value="TTAC_0000881201"/>
</dbReference>
<feature type="coiled-coil region" evidence="1">
    <location>
        <begin position="312"/>
        <end position="515"/>
    </location>
</feature>
<dbReference type="OrthoDB" id="6249200at2759"/>
<keyword evidence="4" id="KW-1185">Reference proteome</keyword>
<proteinExistence type="predicted"/>
<evidence type="ECO:0000313" key="3">
    <source>
        <dbReference type="EMBL" id="VDM33446.1"/>
    </source>
</evidence>
<evidence type="ECO:0000313" key="5">
    <source>
        <dbReference type="WBParaSite" id="TTAC_0000881201-mRNA-1"/>
    </source>
</evidence>
<protein>
    <submittedName>
        <fullName evidence="5">GRIP domain-containing protein</fullName>
    </submittedName>
</protein>
<evidence type="ECO:0000313" key="4">
    <source>
        <dbReference type="Proteomes" id="UP000274429"/>
    </source>
</evidence>
<dbReference type="Proteomes" id="UP000274429">
    <property type="component" value="Unassembled WGS sequence"/>
</dbReference>
<name>A0A0R3X5Q4_HYDTA</name>
<reference evidence="3 4" key="2">
    <citation type="submission" date="2018-11" db="EMBL/GenBank/DDBJ databases">
        <authorList>
            <consortium name="Pathogen Informatics"/>
        </authorList>
    </citation>
    <scope>NUCLEOTIDE SEQUENCE [LARGE SCALE GENOMIC DNA]</scope>
</reference>
<feature type="coiled-coil region" evidence="1">
    <location>
        <begin position="861"/>
        <end position="930"/>
    </location>
</feature>
<evidence type="ECO:0000256" key="1">
    <source>
        <dbReference type="SAM" id="Coils"/>
    </source>
</evidence>
<feature type="coiled-coil region" evidence="1">
    <location>
        <begin position="50"/>
        <end position="201"/>
    </location>
</feature>
<gene>
    <name evidence="3" type="ORF">TTAC_LOCUS8797</name>
</gene>
<feature type="coiled-coil region" evidence="1">
    <location>
        <begin position="707"/>
        <end position="825"/>
    </location>
</feature>
<feature type="compositionally biased region" description="Basic and acidic residues" evidence="2">
    <location>
        <begin position="1445"/>
        <end position="1456"/>
    </location>
</feature>
<dbReference type="STRING" id="6205.A0A0R3X5Q4"/>
<organism evidence="5">
    <name type="scientific">Hydatigena taeniaeformis</name>
    <name type="common">Feline tapeworm</name>
    <name type="synonym">Taenia taeniaeformis</name>
    <dbReference type="NCBI Taxonomy" id="6205"/>
    <lineage>
        <taxon>Eukaryota</taxon>
        <taxon>Metazoa</taxon>
        <taxon>Spiralia</taxon>
        <taxon>Lophotrochozoa</taxon>
        <taxon>Platyhelminthes</taxon>
        <taxon>Cestoda</taxon>
        <taxon>Eucestoda</taxon>
        <taxon>Cyclophyllidea</taxon>
        <taxon>Taeniidae</taxon>
        <taxon>Hydatigera</taxon>
    </lineage>
</organism>
<accession>A0A0R3X5Q4</accession>
<feature type="region of interest" description="Disordered" evidence="2">
    <location>
        <begin position="1172"/>
        <end position="1193"/>
    </location>
</feature>
<dbReference type="EMBL" id="UYWX01020590">
    <property type="protein sequence ID" value="VDM33446.1"/>
    <property type="molecule type" value="Genomic_DNA"/>
</dbReference>
<evidence type="ECO:0000256" key="2">
    <source>
        <dbReference type="SAM" id="MobiDB-lite"/>
    </source>
</evidence>
<reference evidence="5" key="1">
    <citation type="submission" date="2017-02" db="UniProtKB">
        <authorList>
            <consortium name="WormBaseParasite"/>
        </authorList>
    </citation>
    <scope>IDENTIFICATION</scope>
</reference>
<keyword evidence="1" id="KW-0175">Coiled coil</keyword>
<sequence>MPREVNKLCGTPTPASGSFNEGDDIDFSLCLNQNTIESPDSAQKKLLCEIRKLTLKVSELENFCDDCESEKQEILQIKLEQERMISSLDEKCRAKDRELIELQDAFNDLRASQMDSEKLKEEFERLKAALKSSQETNESVEVLQKENAELIKKNITFNNRIRLLETEVSKWKTNREWKVQYEQVKDALEKAEKELFEFVKESERTKAVSEMELMDSQRNHPHSPQWATISRARCTCTCHHTTFRVSKNGEDLGPLSNSIVGAGDSCSTVSPLQLPESTQNMDEISVVDVSLWRDTRTSSTQSDVTLECLGEIMAHDIKIQDLQNQLNVARNEMDRLNVELSQVSTRYADLSSKCKLERENLDEQMRGLNLEKEALLTDLEEKCVVLEMMRSEISTFSLQLKAKTSELTAMETKSSQLKDELDRVLHELDESEVEKVDLRDKVKRLECESIHFLEKEKELEEVNRGLEGQLNAAQAEMRELSSGNKETIAVLEVKIDDLTRQLSETQNQLKSDESLRIELSSRLYWLQEGRRPGGDKVMLPDTALSADDFGAKMREVVAELEEKISLVEHLKMERAQLIEARTAANKEVSKVKSELSQAWKEVARLSNELNETSDNGMRIEQLESSLRTRDANIASLNQLICENDAVISRLTEERNHLEKISCALKVDLEAQTSTCTLLVEERDKTKKDYDKRTQEMTDEKNRIHKHTEALERDLVKLTGENEDLSNKCTAKDQELLHLQQQVSSALEEIARLSKANQCLIDDNAKLAGEKAVLKQAIDEESSLVTNLRDENDALTTEVAKLKLDLENYQRNIVEVYDEKSTVTEKLETRIKESIKMEIELADLRDQLALVTADQKRLVGSNAKLIETLATMKSDRSQLENQISEMRRQYVQVMAVRTQCEEDKNVLEENLKRLRTNLLTTEQGLAEARQAASVAILHRQFAENECSRLIKFIEGLQLRLDSTTTERLACEERMAAEAVRCRQLEGALNEKATIISGLQHQLYQLDAQRKKAQEMETSTFLKYLNSKVAQDEAKRRLALIDSSTSLIEGKRSFDTSYHLSHDKLNSGAALTTTTAGGLPALPLTRRHSDISASRSLLNRRCHCEQLRSDINTCSPVGERRRPCTLHFGNERTFTQSPLFGDALPLPHQDAALVTLEDDEAVCLQNELSRRETQEPIVTSCSEEEKGFAAGSGSSTSSSSTSLHIIHNKDLALSIALFDQETDAFMENSWSMVSPIVPQVSEQPPLNNVTLTTKAVYVAETVGLPRCASASSDGTSNTDTDMISELEGWPPYSECAAPLSPQALRGNRIFTVPTPFEFHYRRLRRLLVASMEEETDTEMTASCLEEKAIPRDALSSFVDGTPCSSNLIVVVPPKSQNQISPKPMSIDADLSLIPGIIKPRGTFRIRDASKFELCALRGANQTNTSLSLSSSQKPSPNIGACGGSVKSEGRRSNVDRTQARYTSTSRPTVAKLARFQSAQKLCDLDVTPPPLRSSTSLSVLSRAEVTSTEGVALPQPNHSIRGKFGKVRGRKTGAGDTLFTSAPGVKLKKHNKLRLSNVFKSKKNKPYSF</sequence>